<feature type="region of interest" description="Disordered" evidence="1">
    <location>
        <begin position="71"/>
        <end position="92"/>
    </location>
</feature>
<evidence type="ECO:0000256" key="1">
    <source>
        <dbReference type="SAM" id="MobiDB-lite"/>
    </source>
</evidence>
<dbReference type="PANTHER" id="PTHR33472:SF28">
    <property type="entry name" value="BROMO AND FHA DOMAIN-CONTAINING PROTEIN DDB_G0267958"/>
    <property type="match status" value="1"/>
</dbReference>
<comment type="caution">
    <text evidence="2">The sequence shown here is derived from an EMBL/GenBank/DDBJ whole genome shotgun (WGS) entry which is preliminary data.</text>
</comment>
<proteinExistence type="predicted"/>
<name>A0AAN7LGV6_TRANT</name>
<dbReference type="Proteomes" id="UP001346149">
    <property type="component" value="Unassembled WGS sequence"/>
</dbReference>
<accession>A0AAN7LGV6</accession>
<feature type="region of interest" description="Disordered" evidence="1">
    <location>
        <begin position="43"/>
        <end position="62"/>
    </location>
</feature>
<feature type="region of interest" description="Disordered" evidence="1">
    <location>
        <begin position="132"/>
        <end position="159"/>
    </location>
</feature>
<gene>
    <name evidence="2" type="ORF">SAY86_011706</name>
</gene>
<reference evidence="2 3" key="1">
    <citation type="journal article" date="2023" name="Hortic Res">
        <title>Pangenome of water caltrop reveals structural variations and asymmetric subgenome divergence after allopolyploidization.</title>
        <authorList>
            <person name="Zhang X."/>
            <person name="Chen Y."/>
            <person name="Wang L."/>
            <person name="Yuan Y."/>
            <person name="Fang M."/>
            <person name="Shi L."/>
            <person name="Lu R."/>
            <person name="Comes H.P."/>
            <person name="Ma Y."/>
            <person name="Chen Y."/>
            <person name="Huang G."/>
            <person name="Zhou Y."/>
            <person name="Zheng Z."/>
            <person name="Qiu Y."/>
        </authorList>
    </citation>
    <scope>NUCLEOTIDE SEQUENCE [LARGE SCALE GENOMIC DNA]</scope>
    <source>
        <strain evidence="2">F231</strain>
    </source>
</reference>
<evidence type="ECO:0000313" key="2">
    <source>
        <dbReference type="EMBL" id="KAK4787873.1"/>
    </source>
</evidence>
<protein>
    <submittedName>
        <fullName evidence="2">Uncharacterized protein</fullName>
    </submittedName>
</protein>
<keyword evidence="3" id="KW-1185">Reference proteome</keyword>
<dbReference type="EMBL" id="JAXQNO010000012">
    <property type="protein sequence ID" value="KAK4787873.1"/>
    <property type="molecule type" value="Genomic_DNA"/>
</dbReference>
<dbReference type="AlphaFoldDB" id="A0AAN7LGV6"/>
<sequence>MPLEHTDSSTGQYDGAKHEKLDFEVREMFNAITSRIFRLHNTGGSSINPHQHHGDAEDDSGGIRVLTLAGNNTGATFRDGQEGKTVGNGPRIDEEEETLGTYVNSNFQAINNSIVMGGSYSANDPGVHADITDFVEHKQKHGKKDNKEKEKKKRSAESE</sequence>
<dbReference type="PANTHER" id="PTHR33472">
    <property type="entry name" value="OS01G0106600 PROTEIN"/>
    <property type="match status" value="1"/>
</dbReference>
<evidence type="ECO:0000313" key="3">
    <source>
        <dbReference type="Proteomes" id="UP001346149"/>
    </source>
</evidence>
<feature type="compositionally biased region" description="Basic and acidic residues" evidence="1">
    <location>
        <begin position="145"/>
        <end position="159"/>
    </location>
</feature>
<organism evidence="2 3">
    <name type="scientific">Trapa natans</name>
    <name type="common">Water chestnut</name>
    <dbReference type="NCBI Taxonomy" id="22666"/>
    <lineage>
        <taxon>Eukaryota</taxon>
        <taxon>Viridiplantae</taxon>
        <taxon>Streptophyta</taxon>
        <taxon>Embryophyta</taxon>
        <taxon>Tracheophyta</taxon>
        <taxon>Spermatophyta</taxon>
        <taxon>Magnoliopsida</taxon>
        <taxon>eudicotyledons</taxon>
        <taxon>Gunneridae</taxon>
        <taxon>Pentapetalae</taxon>
        <taxon>rosids</taxon>
        <taxon>malvids</taxon>
        <taxon>Myrtales</taxon>
        <taxon>Lythraceae</taxon>
        <taxon>Trapa</taxon>
    </lineage>
</organism>